<sequence length="71" mass="7184">MAAQLASRSPLSSLAHRPSACLPSSSCSVARSPARLGCALLSLTGGARPTYQAFLQPLAEKVDGEPTTSAA</sequence>
<evidence type="ECO:0000313" key="2">
    <source>
        <dbReference type="EMBL" id="KAF0925885.1"/>
    </source>
</evidence>
<protein>
    <submittedName>
        <fullName evidence="2">Uncharacterized protein</fullName>
    </submittedName>
</protein>
<dbReference type="EMBL" id="SPHZ02000003">
    <property type="protein sequence ID" value="KAF0925885.1"/>
    <property type="molecule type" value="Genomic_DNA"/>
</dbReference>
<dbReference type="Proteomes" id="UP000479710">
    <property type="component" value="Unassembled WGS sequence"/>
</dbReference>
<proteinExistence type="predicted"/>
<feature type="compositionally biased region" description="Polar residues" evidence="1">
    <location>
        <begin position="1"/>
        <end position="12"/>
    </location>
</feature>
<organism evidence="2 3">
    <name type="scientific">Oryza meyeriana var. granulata</name>
    <dbReference type="NCBI Taxonomy" id="110450"/>
    <lineage>
        <taxon>Eukaryota</taxon>
        <taxon>Viridiplantae</taxon>
        <taxon>Streptophyta</taxon>
        <taxon>Embryophyta</taxon>
        <taxon>Tracheophyta</taxon>
        <taxon>Spermatophyta</taxon>
        <taxon>Magnoliopsida</taxon>
        <taxon>Liliopsida</taxon>
        <taxon>Poales</taxon>
        <taxon>Poaceae</taxon>
        <taxon>BOP clade</taxon>
        <taxon>Oryzoideae</taxon>
        <taxon>Oryzeae</taxon>
        <taxon>Oryzinae</taxon>
        <taxon>Oryza</taxon>
        <taxon>Oryza meyeriana</taxon>
    </lineage>
</organism>
<evidence type="ECO:0000313" key="3">
    <source>
        <dbReference type="Proteomes" id="UP000479710"/>
    </source>
</evidence>
<dbReference type="AlphaFoldDB" id="A0A6G1EMR4"/>
<feature type="region of interest" description="Disordered" evidence="1">
    <location>
        <begin position="1"/>
        <end position="29"/>
    </location>
</feature>
<evidence type="ECO:0000256" key="1">
    <source>
        <dbReference type="SAM" id="MobiDB-lite"/>
    </source>
</evidence>
<keyword evidence="3" id="KW-1185">Reference proteome</keyword>
<comment type="caution">
    <text evidence="2">The sequence shown here is derived from an EMBL/GenBank/DDBJ whole genome shotgun (WGS) entry which is preliminary data.</text>
</comment>
<gene>
    <name evidence="2" type="ORF">E2562_018689</name>
</gene>
<name>A0A6G1EMR4_9ORYZ</name>
<reference evidence="2 3" key="1">
    <citation type="submission" date="2019-11" db="EMBL/GenBank/DDBJ databases">
        <title>Whole genome sequence of Oryza granulata.</title>
        <authorList>
            <person name="Li W."/>
        </authorList>
    </citation>
    <scope>NUCLEOTIDE SEQUENCE [LARGE SCALE GENOMIC DNA]</scope>
    <source>
        <strain evidence="3">cv. Menghai</strain>
        <tissue evidence="2">Leaf</tissue>
    </source>
</reference>
<accession>A0A6G1EMR4</accession>